<protein>
    <recommendedName>
        <fullName evidence="3">Glycosyl hydrolase family 65</fullName>
    </recommendedName>
</protein>
<accession>A0ABW6C2Y5</accession>
<dbReference type="InterPro" id="IPR012341">
    <property type="entry name" value="6hp_glycosidase-like_sf"/>
</dbReference>
<sequence length="732" mass="83254">MNNNAPEFSLYKIGKHAAFAALALLFGCSTSDSTTGTAPERIDRHALVSRHNITLAAPDTLASLSVGNGDFAYTVDVSGLQSYPEHYENGVSLGTQSQWGWHTIPTDQNYTLEDVAQYDTAANGRVIPFPVQHKGSGRKVDAMNWLRTNPHRLHLGIIGLVLLKENGEQAEVQELQHINQKLDLWTGKIESRYEVEGTPVTVELYSHQGRDGIAARITSPLIAQKRLKVTLKFPYGATCHVCPGYNWEDQDKHTTTLSLSEAGANQVQLKRQLDSTVYYTNVRWDEAAQFSEKEKHVFELTPSADQEQIEFSVLFSQNPANEVPDFQATKTSSETTWDKYWTEGGAVDFSGSTDPRAKELERRVVLSQYLTKIQCTGDLPPQETGLTMNSWYGKPHLEMHWWHGVHFALWDRLNLLEKSLPWYKKVMPKARATAKWQGYEGVRWQKMTDPYGNESPSSIGPYLIWQQPHIIYFSELVYRQHPTKETLEKYKELVFETANFMASFPTYNQKDQKYHLNAPLIPAQELFPAEETNDPPFELSYWHYGLSVAQEWRKRLGLPTDEKWQAVIDKLAPLAVKDGLYLPSATHPQAYQEDFYRRDHPVVVGAYGFLPLSEKIDTAIMRNTYNEILNKWQWDTTWGWDYPMMAMSAARLGAPEKAVDALFMDAQKNTYLPNGHNYQDERLRIYLPGNGGLLTAVAMMAAGWDGAPDKPTPGFPDNGKWKVKWEGLHKMP</sequence>
<keyword evidence="2" id="KW-1185">Reference proteome</keyword>
<comment type="caution">
    <text evidence="1">The sequence shown here is derived from an EMBL/GenBank/DDBJ whole genome shotgun (WGS) entry which is preliminary data.</text>
</comment>
<reference evidence="2" key="1">
    <citation type="journal article" date="2019" name="Int. J. Syst. Evol. Microbiol.">
        <title>The Global Catalogue of Microorganisms (GCM) 10K type strain sequencing project: providing services to taxonomists for standard genome sequencing and annotation.</title>
        <authorList>
            <consortium name="The Broad Institute Genomics Platform"/>
            <consortium name="The Broad Institute Genome Sequencing Center for Infectious Disease"/>
            <person name="Wu L."/>
            <person name="Ma J."/>
        </authorList>
    </citation>
    <scope>NUCLEOTIDE SEQUENCE [LARGE SCALE GENOMIC DNA]</scope>
    <source>
        <strain evidence="2">KCTC 23984</strain>
    </source>
</reference>
<dbReference type="InterPro" id="IPR008928">
    <property type="entry name" value="6-hairpin_glycosidase_sf"/>
</dbReference>
<evidence type="ECO:0000313" key="2">
    <source>
        <dbReference type="Proteomes" id="UP001597641"/>
    </source>
</evidence>
<dbReference type="EMBL" id="JBHUOX010000033">
    <property type="protein sequence ID" value="MFD3003567.1"/>
    <property type="molecule type" value="Genomic_DNA"/>
</dbReference>
<evidence type="ECO:0008006" key="3">
    <source>
        <dbReference type="Google" id="ProtNLM"/>
    </source>
</evidence>
<dbReference type="RefSeq" id="WP_377491218.1">
    <property type="nucleotide sequence ID" value="NZ_JBHUOX010000033.1"/>
</dbReference>
<organism evidence="1 2">
    <name type="scientific">Pontibacter toksunensis</name>
    <dbReference type="NCBI Taxonomy" id="1332631"/>
    <lineage>
        <taxon>Bacteria</taxon>
        <taxon>Pseudomonadati</taxon>
        <taxon>Bacteroidota</taxon>
        <taxon>Cytophagia</taxon>
        <taxon>Cytophagales</taxon>
        <taxon>Hymenobacteraceae</taxon>
        <taxon>Pontibacter</taxon>
    </lineage>
</organism>
<gene>
    <name evidence="1" type="ORF">ACFS7Z_24635</name>
</gene>
<proteinExistence type="predicted"/>
<dbReference type="Proteomes" id="UP001597641">
    <property type="component" value="Unassembled WGS sequence"/>
</dbReference>
<dbReference type="Gene3D" id="1.50.10.10">
    <property type="match status" value="1"/>
</dbReference>
<dbReference type="SUPFAM" id="SSF48208">
    <property type="entry name" value="Six-hairpin glycosidases"/>
    <property type="match status" value="1"/>
</dbReference>
<name>A0ABW6C2Y5_9BACT</name>
<evidence type="ECO:0000313" key="1">
    <source>
        <dbReference type="EMBL" id="MFD3003567.1"/>
    </source>
</evidence>